<evidence type="ECO:0000313" key="5">
    <source>
        <dbReference type="EMBL" id="CAI8014607.1"/>
    </source>
</evidence>
<organism evidence="5 6">
    <name type="scientific">Geodia barretti</name>
    <name type="common">Barrett's horny sponge</name>
    <dbReference type="NCBI Taxonomy" id="519541"/>
    <lineage>
        <taxon>Eukaryota</taxon>
        <taxon>Metazoa</taxon>
        <taxon>Porifera</taxon>
        <taxon>Demospongiae</taxon>
        <taxon>Heteroscleromorpha</taxon>
        <taxon>Tetractinellida</taxon>
        <taxon>Astrophorina</taxon>
        <taxon>Geodiidae</taxon>
        <taxon>Geodia</taxon>
    </lineage>
</organism>
<dbReference type="InterPro" id="IPR023796">
    <property type="entry name" value="Serpin_dom"/>
</dbReference>
<dbReference type="SMART" id="SM00093">
    <property type="entry name" value="SERPIN"/>
    <property type="match status" value="1"/>
</dbReference>
<dbReference type="InterPro" id="IPR042185">
    <property type="entry name" value="Serpin_sf_2"/>
</dbReference>
<dbReference type="InterPro" id="IPR023795">
    <property type="entry name" value="Serpin_CS"/>
</dbReference>
<dbReference type="PANTHER" id="PTHR11461">
    <property type="entry name" value="SERINE PROTEASE INHIBITOR, SERPIN"/>
    <property type="match status" value="1"/>
</dbReference>
<gene>
    <name evidence="5" type="ORF">GBAR_LOCUS9113</name>
</gene>
<evidence type="ECO:0000256" key="3">
    <source>
        <dbReference type="SAM" id="SignalP"/>
    </source>
</evidence>
<feature type="chain" id="PRO_5041467958" evidence="3">
    <location>
        <begin position="26"/>
        <end position="418"/>
    </location>
</feature>
<name>A0AA35WI55_GEOBA</name>
<keyword evidence="3" id="KW-0732">Signal</keyword>
<dbReference type="GO" id="GO:0005615">
    <property type="term" value="C:extracellular space"/>
    <property type="evidence" value="ECO:0007669"/>
    <property type="project" value="InterPro"/>
</dbReference>
<accession>A0AA35WI55</accession>
<dbReference type="FunFam" id="3.30.497.10:FF:000001">
    <property type="entry name" value="Serine protease inhibitor"/>
    <property type="match status" value="1"/>
</dbReference>
<reference evidence="5" key="1">
    <citation type="submission" date="2023-03" db="EMBL/GenBank/DDBJ databases">
        <authorList>
            <person name="Steffen K."/>
            <person name="Cardenas P."/>
        </authorList>
    </citation>
    <scope>NUCLEOTIDE SEQUENCE</scope>
</reference>
<dbReference type="Gene3D" id="3.30.497.10">
    <property type="entry name" value="Antithrombin, subunit I, domain 2"/>
    <property type="match status" value="1"/>
</dbReference>
<dbReference type="PANTHER" id="PTHR11461:SF211">
    <property type="entry name" value="GH10112P-RELATED"/>
    <property type="match status" value="1"/>
</dbReference>
<comment type="similarity">
    <text evidence="1 2">Belongs to the serpin family.</text>
</comment>
<dbReference type="SUPFAM" id="SSF56574">
    <property type="entry name" value="Serpins"/>
    <property type="match status" value="1"/>
</dbReference>
<dbReference type="GO" id="GO:0004867">
    <property type="term" value="F:serine-type endopeptidase inhibitor activity"/>
    <property type="evidence" value="ECO:0007669"/>
    <property type="project" value="InterPro"/>
</dbReference>
<proteinExistence type="inferred from homology"/>
<feature type="signal peptide" evidence="3">
    <location>
        <begin position="1"/>
        <end position="25"/>
    </location>
</feature>
<dbReference type="PROSITE" id="PS00284">
    <property type="entry name" value="SERPIN"/>
    <property type="match status" value="1"/>
</dbReference>
<comment type="caution">
    <text evidence="5">The sequence shown here is derived from an EMBL/GenBank/DDBJ whole genome shotgun (WGS) entry which is preliminary data.</text>
</comment>
<feature type="domain" description="Serpin" evidence="4">
    <location>
        <begin position="58"/>
        <end position="418"/>
    </location>
</feature>
<dbReference type="InterPro" id="IPR042178">
    <property type="entry name" value="Serpin_sf_1"/>
</dbReference>
<dbReference type="InterPro" id="IPR036186">
    <property type="entry name" value="Serpin_sf"/>
</dbReference>
<dbReference type="InterPro" id="IPR000215">
    <property type="entry name" value="Serpin_fam"/>
</dbReference>
<protein>
    <submittedName>
        <fullName evidence="5">Serpin B8</fullName>
    </submittedName>
</protein>
<keyword evidence="6" id="KW-1185">Reference proteome</keyword>
<evidence type="ECO:0000259" key="4">
    <source>
        <dbReference type="SMART" id="SM00093"/>
    </source>
</evidence>
<evidence type="ECO:0000256" key="1">
    <source>
        <dbReference type="ARBA" id="ARBA00009500"/>
    </source>
</evidence>
<dbReference type="EMBL" id="CASHTH010001376">
    <property type="protein sequence ID" value="CAI8014607.1"/>
    <property type="molecule type" value="Genomic_DNA"/>
</dbReference>
<evidence type="ECO:0000313" key="6">
    <source>
        <dbReference type="Proteomes" id="UP001174909"/>
    </source>
</evidence>
<dbReference type="AlphaFoldDB" id="A0AA35WI55"/>
<dbReference type="Pfam" id="PF00079">
    <property type="entry name" value="Serpin"/>
    <property type="match status" value="1"/>
</dbReference>
<dbReference type="Proteomes" id="UP001174909">
    <property type="component" value="Unassembled WGS sequence"/>
</dbReference>
<evidence type="ECO:0000256" key="2">
    <source>
        <dbReference type="RuleBase" id="RU000411"/>
    </source>
</evidence>
<dbReference type="CDD" id="cd19588">
    <property type="entry name" value="serpin_miropin-like"/>
    <property type="match status" value="1"/>
</dbReference>
<dbReference type="Gene3D" id="2.30.39.10">
    <property type="entry name" value="Alpha-1-antitrypsin, domain 1"/>
    <property type="match status" value="1"/>
</dbReference>
<sequence length="418" mass="47028">MDRKQAVTKTFLGLFCSVLLLCVGCDEFRPDMFDKKEAKPEIGPVDGSVVTANTKLGFSLFNEIRKTEQDKNIFISPFSISVALAMTLNGAAGETEQAMTNTLQLHGLDSESINTGYAGLRQTLLTSDPKVTLTIANSLWARQGFSFKPDFLQRNTQFFGAEISTLDFDNSSASKTINQWVDTNTNGKIQKIVGDQIDPITVLFLINAIYFKGTWQKEFDPSKTREGPFHLANGDEKQVPMMRQQRWYPYYREENFQAISLAYGDGQMSMYIFLPDRESDLNIFLENLNAESWENWMSQFHEQDVSLVMPKFKLEYGKTLNDPLKALGMGVAFDPELADFSRMASLEFGNLYIEKVVHKTFVEVNEEGTEAAAATSVEVGVKSVPPPPISFSVDRPFFFAIRDNETKTVLFMGIVVEP</sequence>